<dbReference type="Proteomes" id="UP000838412">
    <property type="component" value="Chromosome 15"/>
</dbReference>
<dbReference type="SUPFAM" id="SSF57184">
    <property type="entry name" value="Growth factor receptor domain"/>
    <property type="match status" value="1"/>
</dbReference>
<organism evidence="2 3">
    <name type="scientific">Branchiostoma lanceolatum</name>
    <name type="common">Common lancelet</name>
    <name type="synonym">Amphioxus lanceolatum</name>
    <dbReference type="NCBI Taxonomy" id="7740"/>
    <lineage>
        <taxon>Eukaryota</taxon>
        <taxon>Metazoa</taxon>
        <taxon>Chordata</taxon>
        <taxon>Cephalochordata</taxon>
        <taxon>Leptocardii</taxon>
        <taxon>Amphioxiformes</taxon>
        <taxon>Branchiostomatidae</taxon>
        <taxon>Branchiostoma</taxon>
    </lineage>
</organism>
<dbReference type="AlphaFoldDB" id="A0A8K0EEU8"/>
<proteinExistence type="predicted"/>
<reference evidence="2" key="1">
    <citation type="submission" date="2022-01" db="EMBL/GenBank/DDBJ databases">
        <authorList>
            <person name="Braso-Vives M."/>
        </authorList>
    </citation>
    <scope>NUCLEOTIDE SEQUENCE</scope>
</reference>
<feature type="signal peptide" evidence="1">
    <location>
        <begin position="1"/>
        <end position="20"/>
    </location>
</feature>
<name>A0A8K0EEU8_BRALA</name>
<keyword evidence="1" id="KW-0732">Signal</keyword>
<protein>
    <submittedName>
        <fullName evidence="2">Hypp7708 protein</fullName>
    </submittedName>
</protein>
<keyword evidence="3" id="KW-1185">Reference proteome</keyword>
<evidence type="ECO:0000256" key="1">
    <source>
        <dbReference type="SAM" id="SignalP"/>
    </source>
</evidence>
<gene>
    <name evidence="2" type="primary">Hypp7708</name>
    <name evidence="2" type="ORF">BLAG_LOCUS8400</name>
</gene>
<evidence type="ECO:0000313" key="3">
    <source>
        <dbReference type="Proteomes" id="UP000838412"/>
    </source>
</evidence>
<feature type="chain" id="PRO_5035431327" evidence="1">
    <location>
        <begin position="21"/>
        <end position="94"/>
    </location>
</feature>
<dbReference type="OrthoDB" id="10314646at2759"/>
<dbReference type="EMBL" id="OV696700">
    <property type="protein sequence ID" value="CAH1246351.1"/>
    <property type="molecule type" value="Genomic_DNA"/>
</dbReference>
<dbReference type="InterPro" id="IPR009030">
    <property type="entry name" value="Growth_fac_rcpt_cys_sf"/>
</dbReference>
<accession>A0A8K0EEU8</accession>
<evidence type="ECO:0000313" key="2">
    <source>
        <dbReference type="EMBL" id="CAH1246351.1"/>
    </source>
</evidence>
<sequence>MKLALVTILAGIFLLAQANADCPNCKVGMCLEGVYGCLQCEAGYYTFHQDGVFVCLATCPAGYREDDTVDPYTNEVIGHCQLCYDHHVEAGLCN</sequence>